<dbReference type="InterPro" id="IPR036388">
    <property type="entry name" value="WH-like_DNA-bd_sf"/>
</dbReference>
<dbReference type="Gene3D" id="1.10.10.10">
    <property type="entry name" value="Winged helix-like DNA-binding domain superfamily/Winged helix DNA-binding domain"/>
    <property type="match status" value="1"/>
</dbReference>
<gene>
    <name evidence="5" type="ORF">AKJ29_12670</name>
</gene>
<keyword evidence="2" id="KW-0238">DNA-binding</keyword>
<dbReference type="AlphaFoldDB" id="A0A0P7J5V7"/>
<organism evidence="5 6">
    <name type="scientific">Aliiroseovarius crassostreae</name>
    <dbReference type="NCBI Taxonomy" id="154981"/>
    <lineage>
        <taxon>Bacteria</taxon>
        <taxon>Pseudomonadati</taxon>
        <taxon>Pseudomonadota</taxon>
        <taxon>Alphaproteobacteria</taxon>
        <taxon>Rhodobacterales</taxon>
        <taxon>Paracoccaceae</taxon>
        <taxon>Aliiroseovarius</taxon>
    </lineage>
</organism>
<feature type="domain" description="HTH arsR-type" evidence="4">
    <location>
        <begin position="1"/>
        <end position="98"/>
    </location>
</feature>
<dbReference type="InterPro" id="IPR036390">
    <property type="entry name" value="WH_DNA-bd_sf"/>
</dbReference>
<comment type="caution">
    <text evidence="5">The sequence shown here is derived from an EMBL/GenBank/DDBJ whole genome shotgun (WGS) entry which is preliminary data.</text>
</comment>
<dbReference type="OrthoDB" id="9793058at2"/>
<evidence type="ECO:0000259" key="4">
    <source>
        <dbReference type="PROSITE" id="PS50987"/>
    </source>
</evidence>
<keyword evidence="1" id="KW-0805">Transcription regulation</keyword>
<accession>A0A0P7J5V7</accession>
<dbReference type="EMBL" id="LKBA01000006">
    <property type="protein sequence ID" value="KPN63494.1"/>
    <property type="molecule type" value="Genomic_DNA"/>
</dbReference>
<evidence type="ECO:0000256" key="2">
    <source>
        <dbReference type="ARBA" id="ARBA00023125"/>
    </source>
</evidence>
<dbReference type="Proteomes" id="UP000050471">
    <property type="component" value="Unassembled WGS sequence"/>
</dbReference>
<keyword evidence="6" id="KW-1185">Reference proteome</keyword>
<dbReference type="GO" id="GO:0003677">
    <property type="term" value="F:DNA binding"/>
    <property type="evidence" value="ECO:0007669"/>
    <property type="project" value="UniProtKB-KW"/>
</dbReference>
<dbReference type="RefSeq" id="WP_055189894.1">
    <property type="nucleotide sequence ID" value="NZ_FPBS01000026.1"/>
</dbReference>
<dbReference type="CDD" id="cd00090">
    <property type="entry name" value="HTH_ARSR"/>
    <property type="match status" value="1"/>
</dbReference>
<dbReference type="SMART" id="SM00418">
    <property type="entry name" value="HTH_ARSR"/>
    <property type="match status" value="1"/>
</dbReference>
<evidence type="ECO:0000313" key="6">
    <source>
        <dbReference type="Proteomes" id="UP000050471"/>
    </source>
</evidence>
<dbReference type="PANTHER" id="PTHR43132">
    <property type="entry name" value="ARSENICAL RESISTANCE OPERON REPRESSOR ARSR-RELATED"/>
    <property type="match status" value="1"/>
</dbReference>
<evidence type="ECO:0000313" key="5">
    <source>
        <dbReference type="EMBL" id="KPN63494.1"/>
    </source>
</evidence>
<protein>
    <recommendedName>
        <fullName evidence="4">HTH arsR-type domain-containing protein</fullName>
    </recommendedName>
</protein>
<reference evidence="5 6" key="1">
    <citation type="submission" date="2015-09" db="EMBL/GenBank/DDBJ databases">
        <title>Draft genome sequence of Aliiroseovarius crassostreae CV919-312TSm, the causative agent of Roseovarius Oyster Disease (formerly Juvenile Oyster Disease).</title>
        <authorList>
            <person name="Kessner L."/>
            <person name="Spinard E."/>
            <person name="Nelson D."/>
        </authorList>
    </citation>
    <scope>NUCLEOTIDE SEQUENCE [LARGE SCALE GENOMIC DNA]</scope>
    <source>
        <strain evidence="5 6">CV919-312</strain>
    </source>
</reference>
<dbReference type="PANTHER" id="PTHR43132:SF2">
    <property type="entry name" value="ARSENICAL RESISTANCE OPERON REPRESSOR ARSR-RELATED"/>
    <property type="match status" value="1"/>
</dbReference>
<dbReference type="PROSITE" id="PS50987">
    <property type="entry name" value="HTH_ARSR_2"/>
    <property type="match status" value="1"/>
</dbReference>
<dbReference type="GO" id="GO:0003700">
    <property type="term" value="F:DNA-binding transcription factor activity"/>
    <property type="evidence" value="ECO:0007669"/>
    <property type="project" value="InterPro"/>
</dbReference>
<dbReference type="InterPro" id="IPR001845">
    <property type="entry name" value="HTH_ArsR_DNA-bd_dom"/>
</dbReference>
<evidence type="ECO:0000256" key="3">
    <source>
        <dbReference type="ARBA" id="ARBA00023163"/>
    </source>
</evidence>
<dbReference type="PRINTS" id="PR00778">
    <property type="entry name" value="HTHARSR"/>
</dbReference>
<evidence type="ECO:0000256" key="1">
    <source>
        <dbReference type="ARBA" id="ARBA00023015"/>
    </source>
</evidence>
<keyword evidence="3" id="KW-0804">Transcription</keyword>
<name>A0A0P7J5V7_9RHOB</name>
<proteinExistence type="predicted"/>
<sequence length="108" mass="12372">MIDSTNEDISASLTALSHPRRMAIFRLLAAQPKAEMSFQTLQAATKIRTTPLVHHLREMEKAWLLSRQRKGQETYYSLTPESLMSSMDCLFEILNMRYRRAIDLGVAA</sequence>
<dbReference type="InterPro" id="IPR011991">
    <property type="entry name" value="ArsR-like_HTH"/>
</dbReference>
<dbReference type="NCBIfam" id="NF033788">
    <property type="entry name" value="HTH_metalloreg"/>
    <property type="match status" value="1"/>
</dbReference>
<dbReference type="SUPFAM" id="SSF46785">
    <property type="entry name" value="Winged helix' DNA-binding domain"/>
    <property type="match status" value="1"/>
</dbReference>
<dbReference type="InterPro" id="IPR051011">
    <property type="entry name" value="Metal_resp_trans_reg"/>
</dbReference>